<feature type="transmembrane region" description="Helical" evidence="19">
    <location>
        <begin position="61"/>
        <end position="82"/>
    </location>
</feature>
<evidence type="ECO:0000256" key="15">
    <source>
        <dbReference type="ARBA" id="ARBA00023136"/>
    </source>
</evidence>
<feature type="transmembrane region" description="Helical" evidence="19">
    <location>
        <begin position="121"/>
        <end position="140"/>
    </location>
</feature>
<dbReference type="GO" id="GO:0004605">
    <property type="term" value="F:phosphatidate cytidylyltransferase activity"/>
    <property type="evidence" value="ECO:0007669"/>
    <property type="project" value="UniProtKB-EC"/>
</dbReference>
<evidence type="ECO:0000256" key="12">
    <source>
        <dbReference type="ARBA" id="ARBA00022695"/>
    </source>
</evidence>
<gene>
    <name evidence="20" type="ORF">CRP01_08345</name>
</gene>
<dbReference type="UniPathway" id="UPA00557">
    <property type="reaction ID" value="UER00614"/>
</dbReference>
<evidence type="ECO:0000256" key="16">
    <source>
        <dbReference type="ARBA" id="ARBA00023209"/>
    </source>
</evidence>
<protein>
    <recommendedName>
        <fullName evidence="7 18">Phosphatidate cytidylyltransferase</fullName>
        <ecNumber evidence="6 18">2.7.7.41</ecNumber>
    </recommendedName>
</protein>
<feature type="transmembrane region" description="Helical" evidence="19">
    <location>
        <begin position="146"/>
        <end position="168"/>
    </location>
</feature>
<keyword evidence="11 18" id="KW-0812">Transmembrane</keyword>
<dbReference type="EMBL" id="PDUD01000011">
    <property type="protein sequence ID" value="PHN07221.1"/>
    <property type="molecule type" value="Genomic_DNA"/>
</dbReference>
<dbReference type="PROSITE" id="PS01315">
    <property type="entry name" value="CDS"/>
    <property type="match status" value="1"/>
</dbReference>
<comment type="catalytic activity">
    <reaction evidence="1 18">
        <text>a 1,2-diacyl-sn-glycero-3-phosphate + CTP + H(+) = a CDP-1,2-diacyl-sn-glycerol + diphosphate</text>
        <dbReference type="Rhea" id="RHEA:16229"/>
        <dbReference type="ChEBI" id="CHEBI:15378"/>
        <dbReference type="ChEBI" id="CHEBI:33019"/>
        <dbReference type="ChEBI" id="CHEBI:37563"/>
        <dbReference type="ChEBI" id="CHEBI:58332"/>
        <dbReference type="ChEBI" id="CHEBI:58608"/>
        <dbReference type="EC" id="2.7.7.41"/>
    </reaction>
</comment>
<organism evidence="20 21">
    <name type="scientific">Flavilitoribacter nigricans (strain ATCC 23147 / DSM 23189 / NBRC 102662 / NCIMB 1420 / SS-2)</name>
    <name type="common">Lewinella nigricans</name>
    <dbReference type="NCBI Taxonomy" id="1122177"/>
    <lineage>
        <taxon>Bacteria</taxon>
        <taxon>Pseudomonadati</taxon>
        <taxon>Bacteroidota</taxon>
        <taxon>Saprospiria</taxon>
        <taxon>Saprospirales</taxon>
        <taxon>Lewinellaceae</taxon>
        <taxon>Flavilitoribacter</taxon>
    </lineage>
</organism>
<name>A0A2D0NFE5_FLAN2</name>
<keyword evidence="14" id="KW-0443">Lipid metabolism</keyword>
<dbReference type="RefSeq" id="WP_099149555.1">
    <property type="nucleotide sequence ID" value="NZ_PDUD01000011.1"/>
</dbReference>
<evidence type="ECO:0000256" key="11">
    <source>
        <dbReference type="ARBA" id="ARBA00022692"/>
    </source>
</evidence>
<evidence type="ECO:0000256" key="1">
    <source>
        <dbReference type="ARBA" id="ARBA00001698"/>
    </source>
</evidence>
<keyword evidence="10 18" id="KW-0808">Transferase</keyword>
<accession>A0A2D0NFE5</accession>
<dbReference type="EC" id="2.7.7.41" evidence="6 18"/>
<feature type="transmembrane region" description="Helical" evidence="19">
    <location>
        <begin position="260"/>
        <end position="277"/>
    </location>
</feature>
<comment type="similarity">
    <text evidence="5 18">Belongs to the CDS family.</text>
</comment>
<evidence type="ECO:0000256" key="4">
    <source>
        <dbReference type="ARBA" id="ARBA00005189"/>
    </source>
</evidence>
<keyword evidence="17" id="KW-1208">Phospholipid metabolism</keyword>
<evidence type="ECO:0000256" key="14">
    <source>
        <dbReference type="ARBA" id="ARBA00023098"/>
    </source>
</evidence>
<evidence type="ECO:0000256" key="10">
    <source>
        <dbReference type="ARBA" id="ARBA00022679"/>
    </source>
</evidence>
<feature type="transmembrane region" description="Helical" evidence="19">
    <location>
        <begin position="29"/>
        <end position="49"/>
    </location>
</feature>
<comment type="subcellular location">
    <subcellularLocation>
        <location evidence="2">Cell membrane</location>
        <topology evidence="2">Multi-pass membrane protein</topology>
    </subcellularLocation>
</comment>
<keyword evidence="12 18" id="KW-0548">Nucleotidyltransferase</keyword>
<dbReference type="GO" id="GO:0016024">
    <property type="term" value="P:CDP-diacylglycerol biosynthetic process"/>
    <property type="evidence" value="ECO:0007669"/>
    <property type="project" value="UniProtKB-UniPathway"/>
</dbReference>
<dbReference type="PANTHER" id="PTHR46382">
    <property type="entry name" value="PHOSPHATIDATE CYTIDYLYLTRANSFERASE"/>
    <property type="match status" value="1"/>
</dbReference>
<evidence type="ECO:0000256" key="8">
    <source>
        <dbReference type="ARBA" id="ARBA00022475"/>
    </source>
</evidence>
<feature type="transmembrane region" description="Helical" evidence="19">
    <location>
        <begin position="88"/>
        <end position="109"/>
    </location>
</feature>
<comment type="caution">
    <text evidence="20">The sequence shown here is derived from an EMBL/GenBank/DDBJ whole genome shotgun (WGS) entry which is preliminary data.</text>
</comment>
<evidence type="ECO:0000256" key="17">
    <source>
        <dbReference type="ARBA" id="ARBA00023264"/>
    </source>
</evidence>
<evidence type="ECO:0000256" key="5">
    <source>
        <dbReference type="ARBA" id="ARBA00010185"/>
    </source>
</evidence>
<keyword evidence="13 19" id="KW-1133">Transmembrane helix</keyword>
<feature type="transmembrane region" description="Helical" evidence="19">
    <location>
        <begin position="7"/>
        <end position="23"/>
    </location>
</feature>
<evidence type="ECO:0000256" key="13">
    <source>
        <dbReference type="ARBA" id="ARBA00022989"/>
    </source>
</evidence>
<dbReference type="Pfam" id="PF01148">
    <property type="entry name" value="CTP_transf_1"/>
    <property type="match status" value="1"/>
</dbReference>
<comment type="pathway">
    <text evidence="4">Lipid metabolism.</text>
</comment>
<evidence type="ECO:0000256" key="2">
    <source>
        <dbReference type="ARBA" id="ARBA00004651"/>
    </source>
</evidence>
<keyword evidence="8" id="KW-1003">Cell membrane</keyword>
<evidence type="ECO:0000256" key="18">
    <source>
        <dbReference type="RuleBase" id="RU003938"/>
    </source>
</evidence>
<comment type="pathway">
    <text evidence="3 18">Phospholipid metabolism; CDP-diacylglycerol biosynthesis; CDP-diacylglycerol from sn-glycerol 3-phosphate: step 3/3.</text>
</comment>
<evidence type="ECO:0000256" key="7">
    <source>
        <dbReference type="ARBA" id="ARBA00019373"/>
    </source>
</evidence>
<evidence type="ECO:0000256" key="6">
    <source>
        <dbReference type="ARBA" id="ARBA00012487"/>
    </source>
</evidence>
<evidence type="ECO:0000313" key="20">
    <source>
        <dbReference type="EMBL" id="PHN07221.1"/>
    </source>
</evidence>
<proteinExistence type="inferred from homology"/>
<dbReference type="PANTHER" id="PTHR46382:SF1">
    <property type="entry name" value="PHOSPHATIDATE CYTIDYLYLTRANSFERASE"/>
    <property type="match status" value="1"/>
</dbReference>
<feature type="transmembrane region" description="Helical" evidence="19">
    <location>
        <begin position="189"/>
        <end position="208"/>
    </location>
</feature>
<evidence type="ECO:0000313" key="21">
    <source>
        <dbReference type="Proteomes" id="UP000223913"/>
    </source>
</evidence>
<evidence type="ECO:0000256" key="3">
    <source>
        <dbReference type="ARBA" id="ARBA00005119"/>
    </source>
</evidence>
<dbReference type="AlphaFoldDB" id="A0A2D0NFE5"/>
<evidence type="ECO:0000256" key="9">
    <source>
        <dbReference type="ARBA" id="ARBA00022516"/>
    </source>
</evidence>
<keyword evidence="21" id="KW-1185">Reference proteome</keyword>
<dbReference type="OrthoDB" id="9799199at2"/>
<dbReference type="Proteomes" id="UP000223913">
    <property type="component" value="Unassembled WGS sequence"/>
</dbReference>
<keyword evidence="16" id="KW-0594">Phospholipid biosynthesis</keyword>
<reference evidence="20 21" key="1">
    <citation type="submission" date="2017-10" db="EMBL/GenBank/DDBJ databases">
        <title>The draft genome sequence of Lewinella nigricans NBRC 102662.</title>
        <authorList>
            <person name="Wang K."/>
        </authorList>
    </citation>
    <scope>NUCLEOTIDE SEQUENCE [LARGE SCALE GENOMIC DNA]</scope>
    <source>
        <strain evidence="20 21">NBRC 102662</strain>
    </source>
</reference>
<keyword evidence="9" id="KW-0444">Lipid biosynthesis</keyword>
<sequence length="278" mass="31268">MEGLLKRAFTALIFVLVMLGGLFGGRYSFALLFSVITALCLWEYLSMVLDKHTRRDYWRKLLGVGMGLVPFILATVVQLNLVDNPEDFILISALLFSPFIFTAFIYELYTGSDQPFTNIAFIFLGMIYIGVPFALLDLIAFNGEYFYANTVFGLLLMSWANDTGAYLVGSQFGKHRLFERISPKKTWEGTIGGIVITILLAFGLHFIFDELRMVDWLIIGSIVAIFGTLGDLVESMLKRSVQIKDSGTLLPGHGGMLDRFDGFIFILPFVAAYLLWIR</sequence>
<dbReference type="GO" id="GO:0005886">
    <property type="term" value="C:plasma membrane"/>
    <property type="evidence" value="ECO:0007669"/>
    <property type="project" value="UniProtKB-SubCell"/>
</dbReference>
<keyword evidence="15 19" id="KW-0472">Membrane</keyword>
<dbReference type="InterPro" id="IPR000374">
    <property type="entry name" value="PC_trans"/>
</dbReference>
<evidence type="ECO:0000256" key="19">
    <source>
        <dbReference type="SAM" id="Phobius"/>
    </source>
</evidence>